<reference evidence="1 2" key="1">
    <citation type="submission" date="2013-01" db="EMBL/GenBank/DDBJ databases">
        <authorList>
            <person name="Bench S."/>
        </authorList>
    </citation>
    <scope>NUCLEOTIDE SEQUENCE [LARGE SCALE GENOMIC DNA]</scope>
    <source>
        <strain evidence="1 2">WH 8502</strain>
    </source>
</reference>
<dbReference type="GO" id="GO:0008168">
    <property type="term" value="F:methyltransferase activity"/>
    <property type="evidence" value="ECO:0007669"/>
    <property type="project" value="UniProtKB-KW"/>
</dbReference>
<dbReference type="EMBL" id="CAQK01000195">
    <property type="protein sequence ID" value="CCQ49882.1"/>
    <property type="molecule type" value="Genomic_DNA"/>
</dbReference>
<sequence length="63" mass="7248">MIKDKNFQTYSTSDVVNYYQYLQQLQPAEETLIKLLRNQLSNMKMLDLGVGGGRTTKHFFSSG</sequence>
<evidence type="ECO:0000313" key="1">
    <source>
        <dbReference type="EMBL" id="CCQ49882.1"/>
    </source>
</evidence>
<keyword evidence="1" id="KW-0808">Transferase</keyword>
<keyword evidence="1" id="KW-0489">Methyltransferase</keyword>
<dbReference type="Proteomes" id="UP000018348">
    <property type="component" value="Unassembled WGS sequence"/>
</dbReference>
<proteinExistence type="predicted"/>
<reference evidence="1 2" key="2">
    <citation type="submission" date="2013-09" db="EMBL/GenBank/DDBJ databases">
        <title>Whole genome comparison of six Crocosphaera watsonii strains with differing phenotypes.</title>
        <authorList>
            <person name="Bench S.R."/>
            <person name="Heller P."/>
            <person name="Frank I."/>
            <person name="Arciniega M."/>
            <person name="Shilova I.N."/>
            <person name="Zehr J.P."/>
        </authorList>
    </citation>
    <scope>NUCLEOTIDE SEQUENCE [LARGE SCALE GENOMIC DNA]</scope>
    <source>
        <strain evidence="1 2">WH 8502</strain>
    </source>
</reference>
<comment type="caution">
    <text evidence="1">The sequence shown here is derived from an EMBL/GenBank/DDBJ whole genome shotgun (WGS) entry which is preliminary data.</text>
</comment>
<gene>
    <name evidence="1" type="ORF">CWATWH8502_1943</name>
</gene>
<dbReference type="AlphaFoldDB" id="T2IAQ0"/>
<protein>
    <submittedName>
        <fullName evidence="1">Similar to Methylase involved in ubiquinone/menaquinone biosynthesis</fullName>
    </submittedName>
</protein>
<evidence type="ECO:0000313" key="2">
    <source>
        <dbReference type="Proteomes" id="UP000018348"/>
    </source>
</evidence>
<dbReference type="GO" id="GO:0032259">
    <property type="term" value="P:methylation"/>
    <property type="evidence" value="ECO:0007669"/>
    <property type="project" value="UniProtKB-KW"/>
</dbReference>
<dbReference type="InterPro" id="IPR029063">
    <property type="entry name" value="SAM-dependent_MTases_sf"/>
</dbReference>
<keyword evidence="1" id="KW-0830">Ubiquinone</keyword>
<accession>T2IAQ0</accession>
<name>T2IAQ0_CROWT</name>
<organism evidence="1 2">
    <name type="scientific">Crocosphaera watsonii WH 8502</name>
    <dbReference type="NCBI Taxonomy" id="423474"/>
    <lineage>
        <taxon>Bacteria</taxon>
        <taxon>Bacillati</taxon>
        <taxon>Cyanobacteriota</taxon>
        <taxon>Cyanophyceae</taxon>
        <taxon>Oscillatoriophycideae</taxon>
        <taxon>Chroococcales</taxon>
        <taxon>Aphanothecaceae</taxon>
        <taxon>Crocosphaera</taxon>
    </lineage>
</organism>
<dbReference type="SUPFAM" id="SSF53335">
    <property type="entry name" value="S-adenosyl-L-methionine-dependent methyltransferases"/>
    <property type="match status" value="1"/>
</dbReference>